<evidence type="ECO:0000313" key="2">
    <source>
        <dbReference type="Proteomes" id="UP000323300"/>
    </source>
</evidence>
<accession>A0A1I4FQE8</accession>
<gene>
    <name evidence="1" type="ORF">SAMN04488498_15210</name>
</gene>
<dbReference type="Proteomes" id="UP000323300">
    <property type="component" value="Unassembled WGS sequence"/>
</dbReference>
<organism evidence="1 2">
    <name type="scientific">Neomesorhizobium albiziae</name>
    <dbReference type="NCBI Taxonomy" id="335020"/>
    <lineage>
        <taxon>Bacteria</taxon>
        <taxon>Pseudomonadati</taxon>
        <taxon>Pseudomonadota</taxon>
        <taxon>Alphaproteobacteria</taxon>
        <taxon>Hyphomicrobiales</taxon>
        <taxon>Phyllobacteriaceae</taxon>
        <taxon>Neomesorhizobium</taxon>
    </lineage>
</organism>
<name>A0A1I4FQE8_9HYPH</name>
<evidence type="ECO:0000313" key="1">
    <source>
        <dbReference type="EMBL" id="SFL19187.1"/>
    </source>
</evidence>
<dbReference type="AlphaFoldDB" id="A0A1I4FQE8"/>
<proteinExistence type="predicted"/>
<keyword evidence="2" id="KW-1185">Reference proteome</keyword>
<protein>
    <submittedName>
        <fullName evidence="1">Uncharacterized protein</fullName>
    </submittedName>
</protein>
<reference evidence="1 2" key="1">
    <citation type="submission" date="2016-10" db="EMBL/GenBank/DDBJ databases">
        <authorList>
            <person name="Varghese N."/>
            <person name="Submissions S."/>
        </authorList>
    </citation>
    <scope>NUCLEOTIDE SEQUENCE [LARGE SCALE GENOMIC DNA]</scope>
    <source>
        <strain evidence="1 2">DSM 21822</strain>
    </source>
</reference>
<dbReference type="RefSeq" id="WP_149764467.1">
    <property type="nucleotide sequence ID" value="NZ_BSPE01000001.1"/>
</dbReference>
<dbReference type="EMBL" id="FOSL01000052">
    <property type="protein sequence ID" value="SFL19187.1"/>
    <property type="molecule type" value="Genomic_DNA"/>
</dbReference>
<sequence length="65" mass="7212">MTELLTRSEETHPLELLAGGECQPSQGVFRQAAVAEPNFGPDFPAWPFRHDFGSRQGLSKPMLDL</sequence>